<protein>
    <submittedName>
        <fullName evidence="2">Uncharacterized protein</fullName>
    </submittedName>
</protein>
<evidence type="ECO:0000313" key="3">
    <source>
        <dbReference type="Proteomes" id="UP001218362"/>
    </source>
</evidence>
<feature type="transmembrane region" description="Helical" evidence="1">
    <location>
        <begin position="152"/>
        <end position="173"/>
    </location>
</feature>
<evidence type="ECO:0000313" key="2">
    <source>
        <dbReference type="EMBL" id="WEK48264.1"/>
    </source>
</evidence>
<dbReference type="AlphaFoldDB" id="A0AAJ6BP89"/>
<keyword evidence="1" id="KW-0472">Membrane</keyword>
<reference evidence="2" key="1">
    <citation type="submission" date="2023-03" db="EMBL/GenBank/DDBJ databases">
        <title>Andean soil-derived lignocellulolytic bacterial consortium as a source of novel taxa and putative plastic-active enzymes.</title>
        <authorList>
            <person name="Diaz-Garcia L."/>
            <person name="Chuvochina M."/>
            <person name="Feuerriegel G."/>
            <person name="Bunk B."/>
            <person name="Sproer C."/>
            <person name="Streit W.R."/>
            <person name="Rodriguez L.M."/>
            <person name="Overmann J."/>
            <person name="Jimenez D.J."/>
        </authorList>
    </citation>
    <scope>NUCLEOTIDE SEQUENCE</scope>
    <source>
        <strain evidence="2">MAG 26</strain>
    </source>
</reference>
<gene>
    <name evidence="2" type="ORF">P0Y56_08210</name>
</gene>
<dbReference type="KEGG" id="acob:P0Y56_08210"/>
<proteinExistence type="predicted"/>
<organism evidence="2 3">
    <name type="scientific">Candidatus Andeanibacterium colombiense</name>
    <dbReference type="NCBI Taxonomy" id="3121345"/>
    <lineage>
        <taxon>Bacteria</taxon>
        <taxon>Pseudomonadati</taxon>
        <taxon>Pseudomonadota</taxon>
        <taxon>Alphaproteobacteria</taxon>
        <taxon>Sphingomonadales</taxon>
        <taxon>Sphingomonadaceae</taxon>
        <taxon>Candidatus Andeanibacterium</taxon>
    </lineage>
</organism>
<feature type="transmembrane region" description="Helical" evidence="1">
    <location>
        <begin position="121"/>
        <end position="140"/>
    </location>
</feature>
<feature type="transmembrane region" description="Helical" evidence="1">
    <location>
        <begin position="312"/>
        <end position="329"/>
    </location>
</feature>
<feature type="transmembrane region" description="Helical" evidence="1">
    <location>
        <begin position="232"/>
        <end position="256"/>
    </location>
</feature>
<accession>A0AAJ6BP89</accession>
<keyword evidence="1" id="KW-1133">Transmembrane helix</keyword>
<feature type="transmembrane region" description="Helical" evidence="1">
    <location>
        <begin position="193"/>
        <end position="220"/>
    </location>
</feature>
<sequence length="376" mass="39886">MPPADPGLAGRWAAIGAPLRRLPRWAAILLLLAAALASVWSAQNVAGFRGEVKARSERVAAKAHAGDNRLYERTLARMAAGEGYYPAAVSEQRAGNYPVKPFVTVRQPTLAWLDLQLGLPAMRVLAIALLAANVLAWIAALELRTILPERAAAVLMLGVAGVFSFAPAVALTHEMYAGLLLSLALAVYRPRRWWPALLLAAGAIAIREIALPFVLLWAVFALDRRSWRELGALAVLLALFAAGMALHARAVTALLLPGDPVSPGWDALAGPALFVGPLVGSTLLGALPDWLAGPAAVLPLLGWLALGGRRGLFAALWFAGHIVLMSVFARTDNFYWNLLILPAYCMGLAFVPRALADLGRAALGRPLAQPAISSTL</sequence>
<keyword evidence="1" id="KW-0812">Transmembrane</keyword>
<name>A0AAJ6BP89_9SPHN</name>
<evidence type="ECO:0000256" key="1">
    <source>
        <dbReference type="SAM" id="Phobius"/>
    </source>
</evidence>
<feature type="transmembrane region" description="Helical" evidence="1">
    <location>
        <begin position="268"/>
        <end position="291"/>
    </location>
</feature>
<feature type="transmembrane region" description="Helical" evidence="1">
    <location>
        <begin position="335"/>
        <end position="356"/>
    </location>
</feature>
<dbReference type="EMBL" id="CP119316">
    <property type="protein sequence ID" value="WEK48264.1"/>
    <property type="molecule type" value="Genomic_DNA"/>
</dbReference>
<dbReference type="Proteomes" id="UP001218362">
    <property type="component" value="Chromosome"/>
</dbReference>